<dbReference type="OrthoDB" id="206502at2157"/>
<dbReference type="GeneID" id="56032113"/>
<dbReference type="KEGG" id="haly:HYG82_02440"/>
<sequence length="186" mass="20134">MPEMEQQDKTLSELIVKEAITKGMDSPMRDSILEAVEESDGARSGRRLPLAGALFSLGAAVGFLAGRQSQEMEGTSIEDIEEPDIIEDVRETAETTAAPEEVDVEVESRSRRLPKSLLVVGALAGAALIRRLLSGDEEEEWEPIEEFEPATGGEAGDEMDEESGEETEETESEASEGEGMADETEE</sequence>
<protein>
    <recommendedName>
        <fullName evidence="4">MYXO-CTERM domain-containing protein</fullName>
    </recommendedName>
</protein>
<gene>
    <name evidence="2" type="ORF">HYG82_02440</name>
</gene>
<feature type="compositionally biased region" description="Acidic residues" evidence="1">
    <location>
        <begin position="136"/>
        <end position="148"/>
    </location>
</feature>
<dbReference type="AlphaFoldDB" id="A0A7D5KWP0"/>
<reference evidence="2 3" key="1">
    <citation type="submission" date="2020-07" db="EMBL/GenBank/DDBJ databases">
        <authorList>
            <person name="Cui H."/>
        </authorList>
    </citation>
    <scope>NUCLEOTIDE SEQUENCE [LARGE SCALE GENOMIC DNA]</scope>
    <source>
        <strain evidence="2 3">YPL8</strain>
    </source>
</reference>
<dbReference type="RefSeq" id="WP_179259524.1">
    <property type="nucleotide sequence ID" value="NZ_CP058601.1"/>
</dbReference>
<evidence type="ECO:0000313" key="2">
    <source>
        <dbReference type="EMBL" id="QLG47782.1"/>
    </source>
</evidence>
<evidence type="ECO:0008006" key="4">
    <source>
        <dbReference type="Google" id="ProtNLM"/>
    </source>
</evidence>
<evidence type="ECO:0000313" key="3">
    <source>
        <dbReference type="Proteomes" id="UP000509241"/>
    </source>
</evidence>
<feature type="compositionally biased region" description="Acidic residues" evidence="1">
    <location>
        <begin position="155"/>
        <end position="186"/>
    </location>
</feature>
<name>A0A7D5KWP0_9EURY</name>
<proteinExistence type="predicted"/>
<feature type="region of interest" description="Disordered" evidence="1">
    <location>
        <begin position="136"/>
        <end position="186"/>
    </location>
</feature>
<organism evidence="2 3">
    <name type="scientific">Natrinema halophilum</name>
    <dbReference type="NCBI Taxonomy" id="1699371"/>
    <lineage>
        <taxon>Archaea</taxon>
        <taxon>Methanobacteriati</taxon>
        <taxon>Methanobacteriota</taxon>
        <taxon>Stenosarchaea group</taxon>
        <taxon>Halobacteria</taxon>
        <taxon>Halobacteriales</taxon>
        <taxon>Natrialbaceae</taxon>
        <taxon>Natrinema</taxon>
    </lineage>
</organism>
<dbReference type="Proteomes" id="UP000509241">
    <property type="component" value="Chromosome"/>
</dbReference>
<keyword evidence="3" id="KW-1185">Reference proteome</keyword>
<evidence type="ECO:0000256" key="1">
    <source>
        <dbReference type="SAM" id="MobiDB-lite"/>
    </source>
</evidence>
<accession>A0A7D5KWP0</accession>
<dbReference type="EMBL" id="CP058601">
    <property type="protein sequence ID" value="QLG47782.1"/>
    <property type="molecule type" value="Genomic_DNA"/>
</dbReference>